<accession>A0A7W8UB26</accession>
<dbReference type="Gene3D" id="3.90.1150.10">
    <property type="entry name" value="Aspartate Aminotransferase, domain 1"/>
    <property type="match status" value="1"/>
</dbReference>
<gene>
    <name evidence="4" type="ORF">GGD55_002742</name>
</gene>
<dbReference type="Proteomes" id="UP000585507">
    <property type="component" value="Unassembled WGS sequence"/>
</dbReference>
<dbReference type="InterPro" id="IPR015424">
    <property type="entry name" value="PyrdxlP-dep_Trfase"/>
</dbReference>
<organism evidence="4 5">
    <name type="scientific">Rhizobium giardinii</name>
    <dbReference type="NCBI Taxonomy" id="56731"/>
    <lineage>
        <taxon>Bacteria</taxon>
        <taxon>Pseudomonadati</taxon>
        <taxon>Pseudomonadota</taxon>
        <taxon>Alphaproteobacteria</taxon>
        <taxon>Hyphomicrobiales</taxon>
        <taxon>Rhizobiaceae</taxon>
        <taxon>Rhizobium/Agrobacterium group</taxon>
        <taxon>Rhizobium</taxon>
    </lineage>
</organism>
<comment type="similarity">
    <text evidence="3">Belongs to the trans-sulfuration enzymes family.</text>
</comment>
<evidence type="ECO:0000313" key="4">
    <source>
        <dbReference type="EMBL" id="MBB5536038.1"/>
    </source>
</evidence>
<dbReference type="Pfam" id="PF01053">
    <property type="entry name" value="Cys_Met_Meta_PP"/>
    <property type="match status" value="1"/>
</dbReference>
<protein>
    <submittedName>
        <fullName evidence="4">Uncharacterized protein</fullName>
    </submittedName>
</protein>
<dbReference type="GO" id="GO:0030170">
    <property type="term" value="F:pyridoxal phosphate binding"/>
    <property type="evidence" value="ECO:0007669"/>
    <property type="project" value="InterPro"/>
</dbReference>
<keyword evidence="5" id="KW-1185">Reference proteome</keyword>
<name>A0A7W8UB26_9HYPH</name>
<keyword evidence="2 3" id="KW-0663">Pyridoxal phosphate</keyword>
<evidence type="ECO:0000256" key="3">
    <source>
        <dbReference type="RuleBase" id="RU362118"/>
    </source>
</evidence>
<dbReference type="RefSeq" id="WP_234913082.1">
    <property type="nucleotide sequence ID" value="NZ_JACHBK010000005.1"/>
</dbReference>
<proteinExistence type="inferred from homology"/>
<comment type="cofactor">
    <cofactor evidence="1 3">
        <name>pyridoxal 5'-phosphate</name>
        <dbReference type="ChEBI" id="CHEBI:597326"/>
    </cofactor>
</comment>
<evidence type="ECO:0000256" key="1">
    <source>
        <dbReference type="ARBA" id="ARBA00001933"/>
    </source>
</evidence>
<reference evidence="4 5" key="1">
    <citation type="submission" date="2020-08" db="EMBL/GenBank/DDBJ databases">
        <title>Genomic Encyclopedia of Type Strains, Phase IV (KMG-V): Genome sequencing to study the core and pangenomes of soil and plant-associated prokaryotes.</title>
        <authorList>
            <person name="Whitman W."/>
        </authorList>
    </citation>
    <scope>NUCLEOTIDE SEQUENCE [LARGE SCALE GENOMIC DNA]</scope>
    <source>
        <strain evidence="4 5">SEMIA 4084</strain>
    </source>
</reference>
<comment type="caution">
    <text evidence="4">The sequence shown here is derived from an EMBL/GenBank/DDBJ whole genome shotgun (WGS) entry which is preliminary data.</text>
</comment>
<dbReference type="InterPro" id="IPR015422">
    <property type="entry name" value="PyrdxlP-dep_Trfase_small"/>
</dbReference>
<dbReference type="AlphaFoldDB" id="A0A7W8UB26"/>
<dbReference type="SUPFAM" id="SSF53383">
    <property type="entry name" value="PLP-dependent transferases"/>
    <property type="match status" value="1"/>
</dbReference>
<evidence type="ECO:0000256" key="2">
    <source>
        <dbReference type="ARBA" id="ARBA00022898"/>
    </source>
</evidence>
<sequence>MDAVRAAVRPNTKLIPAETIARTSLLAGLWRGHGFCRRRRSRHAEQVCRNLKIITSAASLGHDESLVVHVGGSDRGGSDRYPPNFQIFGHLRLSIGLEDAEDLIADITNALDETFGAN</sequence>
<dbReference type="InterPro" id="IPR000277">
    <property type="entry name" value="Cys/Met-Metab_PyrdxlP-dep_enz"/>
</dbReference>
<dbReference type="EMBL" id="JACHBK010000005">
    <property type="protein sequence ID" value="MBB5536038.1"/>
    <property type="molecule type" value="Genomic_DNA"/>
</dbReference>
<evidence type="ECO:0000313" key="5">
    <source>
        <dbReference type="Proteomes" id="UP000585507"/>
    </source>
</evidence>
<dbReference type="GO" id="GO:0019346">
    <property type="term" value="P:transsulfuration"/>
    <property type="evidence" value="ECO:0007669"/>
    <property type="project" value="InterPro"/>
</dbReference>